<dbReference type="InterPro" id="IPR037066">
    <property type="entry name" value="Plug_dom_sf"/>
</dbReference>
<dbReference type="InterPro" id="IPR000531">
    <property type="entry name" value="Beta-barrel_TonB"/>
</dbReference>
<dbReference type="PATRIC" id="fig|322095.3.peg.2070"/>
<dbReference type="STRING" id="322095.HMPREF3185_02099"/>
<feature type="domain" description="TonB-dependent receptor plug" evidence="11">
    <location>
        <begin position="116"/>
        <end position="223"/>
    </location>
</feature>
<dbReference type="InterPro" id="IPR023996">
    <property type="entry name" value="TonB-dep_OMP_SusC/RagA"/>
</dbReference>
<name>A0A134B0A0_9PORP</name>
<dbReference type="Proteomes" id="UP000070224">
    <property type="component" value="Unassembled WGS sequence"/>
</dbReference>
<keyword evidence="4 8" id="KW-0812">Transmembrane</keyword>
<evidence type="ECO:0000256" key="2">
    <source>
        <dbReference type="ARBA" id="ARBA00022448"/>
    </source>
</evidence>
<keyword evidence="2 8" id="KW-0813">Transport</keyword>
<evidence type="ECO:0000256" key="6">
    <source>
        <dbReference type="ARBA" id="ARBA00023136"/>
    </source>
</evidence>
<evidence type="ECO:0000256" key="5">
    <source>
        <dbReference type="ARBA" id="ARBA00023077"/>
    </source>
</evidence>
<sequence length="995" mass="109621">MPLAANAAIEQEPSSSPVTLAQVAGKIRGHIVDATTGEPIVGASIRVKGNKRIGSISDKQGGYTLSASPGVTLIISCVGYETLEIQAIEKDQVIQLKENSKTLGELVVVGYTTQRKESLTGAMINLKASKLKDITTPSVSNLLNGKAPGVYVAPGSGRPGSSAAVVIRGQATLNGNTRPLWVIDGVIVGDDPGQLSPQDIESLTILKDAASTAIYGSAGANGVVVVTTKSSRSGKLRTSVSMRTGISQLTNGNLHMMNGAELYDYFASTGNASTIPFPRWTPDLRNDNFDWWKLATRTGVSQDYNLTLQGGSETMNSLFSLGYYDEKGAVKGFDYKRYNFRLKTSYKPLSWLTIRPMISGAMQTSEDRQYSISAMYSMLPWDSPYDAEGKLVPHQYSGWVNSNSTNYLRDLQWNHYDGNYYEFMGNLDFDIRIAPWLTFSSVNNYKYVHSTGHGYEDPRSNGGESVQGRITEYHGQVARRYSNQKLLTNNSWGLHNLNGLLAYEFNDYWGKSTSANGTGFVPGFEVLDITAKPEKAKGGIAEWAVQSVFANARYSYDNRYLLEGSIRRDGASNLGSRAKYGTLFSISGGWSIHRESWFGIKAFDQLKLRASYGSAGNRPSALYPQYDLYSIASSYNAQPGMLISQIGNNDLTWERTYTAGIGLDASIWSNRLHFTLDLYSKKTDNILYNVPVTSLTGVTHIYRNIGKMANKGIEVAIGGDIIRSKDLTWSLDLNVGHNTNKLTDIFRQYDPSGQYIAKPVIIGDGSGIAGSASRILEIGSPIDTYYMPEWAGVNPDDGRPMWYKEGTNGERVTTSNYAEAKYYKLGSAAPKVFGGITTNLRWKEFDLSATFGYALGGQIYNYSRQELDSDLTYTDRNQMSLQKGWSRWQKKGDVATHPRALYNNKDNGNKASSRYLEDNSFFKLRTLSLGYNLSLPQLKVQNLRIYLNAENLFTLTKYSGVDPELPASDGSVMGTTGISVYPPVRRFVLGINLSL</sequence>
<evidence type="ECO:0000256" key="9">
    <source>
        <dbReference type="RuleBase" id="RU003357"/>
    </source>
</evidence>
<dbReference type="Gene3D" id="2.40.170.20">
    <property type="entry name" value="TonB-dependent receptor, beta-barrel domain"/>
    <property type="match status" value="1"/>
</dbReference>
<dbReference type="GO" id="GO:0009279">
    <property type="term" value="C:cell outer membrane"/>
    <property type="evidence" value="ECO:0007669"/>
    <property type="project" value="UniProtKB-SubCell"/>
</dbReference>
<comment type="similarity">
    <text evidence="8 9">Belongs to the TonB-dependent receptor family.</text>
</comment>
<proteinExistence type="inferred from homology"/>
<evidence type="ECO:0000256" key="1">
    <source>
        <dbReference type="ARBA" id="ARBA00004571"/>
    </source>
</evidence>
<dbReference type="PROSITE" id="PS52016">
    <property type="entry name" value="TONB_DEPENDENT_REC_3"/>
    <property type="match status" value="1"/>
</dbReference>
<dbReference type="SUPFAM" id="SSF49464">
    <property type="entry name" value="Carboxypeptidase regulatory domain-like"/>
    <property type="match status" value="1"/>
</dbReference>
<evidence type="ECO:0000313" key="12">
    <source>
        <dbReference type="EMBL" id="KXB73357.1"/>
    </source>
</evidence>
<dbReference type="Pfam" id="PF13715">
    <property type="entry name" value="CarbopepD_reg_2"/>
    <property type="match status" value="1"/>
</dbReference>
<keyword evidence="3 8" id="KW-1134">Transmembrane beta strand</keyword>
<dbReference type="Pfam" id="PF00593">
    <property type="entry name" value="TonB_dep_Rec_b-barrel"/>
    <property type="match status" value="1"/>
</dbReference>
<evidence type="ECO:0000313" key="13">
    <source>
        <dbReference type="Proteomes" id="UP000070224"/>
    </source>
</evidence>
<dbReference type="NCBIfam" id="TIGR04056">
    <property type="entry name" value="OMP_RagA_SusC"/>
    <property type="match status" value="1"/>
</dbReference>
<gene>
    <name evidence="12" type="ORF">HMPREF3185_02099</name>
</gene>
<evidence type="ECO:0000256" key="3">
    <source>
        <dbReference type="ARBA" id="ARBA00022452"/>
    </source>
</evidence>
<accession>A0A134B0A0</accession>
<dbReference type="InterPro" id="IPR012910">
    <property type="entry name" value="Plug_dom"/>
</dbReference>
<dbReference type="AlphaFoldDB" id="A0A134B0A0"/>
<dbReference type="InterPro" id="IPR039426">
    <property type="entry name" value="TonB-dep_rcpt-like"/>
</dbReference>
<keyword evidence="13" id="KW-1185">Reference proteome</keyword>
<protein>
    <submittedName>
        <fullName evidence="12">TonB-dependent receptor</fullName>
    </submittedName>
</protein>
<keyword evidence="12" id="KW-0675">Receptor</keyword>
<dbReference type="InterPro" id="IPR008969">
    <property type="entry name" value="CarboxyPept-like_regulatory"/>
</dbReference>
<evidence type="ECO:0000259" key="10">
    <source>
        <dbReference type="Pfam" id="PF00593"/>
    </source>
</evidence>
<dbReference type="Gene3D" id="2.170.130.10">
    <property type="entry name" value="TonB-dependent receptor, plug domain"/>
    <property type="match status" value="1"/>
</dbReference>
<comment type="subcellular location">
    <subcellularLocation>
        <location evidence="1 8">Cell outer membrane</location>
        <topology evidence="1 8">Multi-pass membrane protein</topology>
    </subcellularLocation>
</comment>
<evidence type="ECO:0000259" key="11">
    <source>
        <dbReference type="Pfam" id="PF07715"/>
    </source>
</evidence>
<keyword evidence="7 8" id="KW-0998">Cell outer membrane</keyword>
<dbReference type="InterPro" id="IPR023997">
    <property type="entry name" value="TonB-dep_OMP_SusC/RagA_CS"/>
</dbReference>
<reference evidence="13" key="1">
    <citation type="submission" date="2016-01" db="EMBL/GenBank/DDBJ databases">
        <authorList>
            <person name="Mitreva M."/>
            <person name="Pepin K.H."/>
            <person name="Mihindukulasuriya K.A."/>
            <person name="Fulton R."/>
            <person name="Fronick C."/>
            <person name="O'Laughlin M."/>
            <person name="Miner T."/>
            <person name="Herter B."/>
            <person name="Rosa B.A."/>
            <person name="Cordes M."/>
            <person name="Tomlinson C."/>
            <person name="Wollam A."/>
            <person name="Palsikar V.B."/>
            <person name="Mardis E.R."/>
            <person name="Wilson R.K."/>
        </authorList>
    </citation>
    <scope>NUCLEOTIDE SEQUENCE [LARGE SCALE GENOMIC DNA]</scope>
    <source>
        <strain evidence="13">KA00683</strain>
    </source>
</reference>
<evidence type="ECO:0000256" key="7">
    <source>
        <dbReference type="ARBA" id="ARBA00023237"/>
    </source>
</evidence>
<organism evidence="12 13">
    <name type="scientific">Porphyromonas somerae</name>
    <dbReference type="NCBI Taxonomy" id="322095"/>
    <lineage>
        <taxon>Bacteria</taxon>
        <taxon>Pseudomonadati</taxon>
        <taxon>Bacteroidota</taxon>
        <taxon>Bacteroidia</taxon>
        <taxon>Bacteroidales</taxon>
        <taxon>Porphyromonadaceae</taxon>
        <taxon>Porphyromonas</taxon>
    </lineage>
</organism>
<dbReference type="Pfam" id="PF07715">
    <property type="entry name" value="Plug"/>
    <property type="match status" value="1"/>
</dbReference>
<keyword evidence="6 8" id="KW-0472">Membrane</keyword>
<feature type="domain" description="TonB-dependent receptor-like beta-barrel" evidence="10">
    <location>
        <begin position="380"/>
        <end position="736"/>
    </location>
</feature>
<dbReference type="EMBL" id="LSDK01000140">
    <property type="protein sequence ID" value="KXB73357.1"/>
    <property type="molecule type" value="Genomic_DNA"/>
</dbReference>
<dbReference type="SUPFAM" id="SSF56935">
    <property type="entry name" value="Porins"/>
    <property type="match status" value="1"/>
</dbReference>
<evidence type="ECO:0000256" key="8">
    <source>
        <dbReference type="PROSITE-ProRule" id="PRU01360"/>
    </source>
</evidence>
<dbReference type="NCBIfam" id="TIGR04057">
    <property type="entry name" value="SusC_RagA_signa"/>
    <property type="match status" value="1"/>
</dbReference>
<comment type="caution">
    <text evidence="12">The sequence shown here is derived from an EMBL/GenBank/DDBJ whole genome shotgun (WGS) entry which is preliminary data.</text>
</comment>
<dbReference type="InterPro" id="IPR036942">
    <property type="entry name" value="Beta-barrel_TonB_sf"/>
</dbReference>
<evidence type="ECO:0000256" key="4">
    <source>
        <dbReference type="ARBA" id="ARBA00022692"/>
    </source>
</evidence>
<dbReference type="Gene3D" id="2.60.40.1120">
    <property type="entry name" value="Carboxypeptidase-like, regulatory domain"/>
    <property type="match status" value="1"/>
</dbReference>
<keyword evidence="5 9" id="KW-0798">TonB box</keyword>